<organism evidence="1 2">
    <name type="scientific">Penicillium citrinum</name>
    <dbReference type="NCBI Taxonomy" id="5077"/>
    <lineage>
        <taxon>Eukaryota</taxon>
        <taxon>Fungi</taxon>
        <taxon>Dikarya</taxon>
        <taxon>Ascomycota</taxon>
        <taxon>Pezizomycotina</taxon>
        <taxon>Eurotiomycetes</taxon>
        <taxon>Eurotiomycetidae</taxon>
        <taxon>Eurotiales</taxon>
        <taxon>Aspergillaceae</taxon>
        <taxon>Penicillium</taxon>
    </lineage>
</organism>
<dbReference type="EMBL" id="JAPQKT010000003">
    <property type="protein sequence ID" value="KAJ5234116.1"/>
    <property type="molecule type" value="Genomic_DNA"/>
</dbReference>
<reference evidence="1" key="2">
    <citation type="journal article" date="2023" name="IMA Fungus">
        <title>Comparative genomic study of the Penicillium genus elucidates a diverse pangenome and 15 lateral gene transfer events.</title>
        <authorList>
            <person name="Petersen C."/>
            <person name="Sorensen T."/>
            <person name="Nielsen M.R."/>
            <person name="Sondergaard T.E."/>
            <person name="Sorensen J.L."/>
            <person name="Fitzpatrick D.A."/>
            <person name="Frisvad J.C."/>
            <person name="Nielsen K.L."/>
        </authorList>
    </citation>
    <scope>NUCLEOTIDE SEQUENCE</scope>
    <source>
        <strain evidence="1">IBT 23319</strain>
    </source>
</reference>
<gene>
    <name evidence="1" type="ORF">N7469_003284</name>
</gene>
<comment type="caution">
    <text evidence="1">The sequence shown here is derived from an EMBL/GenBank/DDBJ whole genome shotgun (WGS) entry which is preliminary data.</text>
</comment>
<evidence type="ECO:0000313" key="1">
    <source>
        <dbReference type="EMBL" id="KAJ5234116.1"/>
    </source>
</evidence>
<dbReference type="GeneID" id="81381371"/>
<dbReference type="AlphaFoldDB" id="A0A9W9P2I8"/>
<protein>
    <submittedName>
        <fullName evidence="1">Uncharacterized protein</fullName>
    </submittedName>
</protein>
<proteinExistence type="predicted"/>
<evidence type="ECO:0000313" key="2">
    <source>
        <dbReference type="Proteomes" id="UP001147733"/>
    </source>
</evidence>
<name>A0A9W9P2I8_PENCI</name>
<dbReference type="Proteomes" id="UP001147733">
    <property type="component" value="Unassembled WGS sequence"/>
</dbReference>
<sequence length="99" mass="11686">METDPCPRPRYDWSIVSKFWNVQDPDYRELSEPSGKVTYQAHRYQFPQPFESTRWPAGYPAYFREECHYIATGRALDQLTAAKIGMYGPDRTVDIPHRK</sequence>
<dbReference type="RefSeq" id="XP_056501616.1">
    <property type="nucleotide sequence ID" value="XM_056642204.1"/>
</dbReference>
<keyword evidence="2" id="KW-1185">Reference proteome</keyword>
<accession>A0A9W9P2I8</accession>
<reference evidence="1" key="1">
    <citation type="submission" date="2022-11" db="EMBL/GenBank/DDBJ databases">
        <authorList>
            <person name="Petersen C."/>
        </authorList>
    </citation>
    <scope>NUCLEOTIDE SEQUENCE</scope>
    <source>
        <strain evidence="1">IBT 23319</strain>
    </source>
</reference>